<dbReference type="Pfam" id="PF00589">
    <property type="entry name" value="Phage_integrase"/>
    <property type="match status" value="1"/>
</dbReference>
<name>A0A7R7TEA0_THETH</name>
<dbReference type="CDD" id="cd01189">
    <property type="entry name" value="INT_ICEBs1_C_like"/>
    <property type="match status" value="1"/>
</dbReference>
<evidence type="ECO:0000259" key="5">
    <source>
        <dbReference type="PROSITE" id="PS51898"/>
    </source>
</evidence>
<organism evidence="7 8">
    <name type="scientific">Thermus thermophilus</name>
    <dbReference type="NCBI Taxonomy" id="274"/>
    <lineage>
        <taxon>Bacteria</taxon>
        <taxon>Thermotogati</taxon>
        <taxon>Deinococcota</taxon>
        <taxon>Deinococci</taxon>
        <taxon>Thermales</taxon>
        <taxon>Thermaceae</taxon>
        <taxon>Thermus</taxon>
    </lineage>
</organism>
<dbReference type="Gene3D" id="1.10.443.10">
    <property type="entry name" value="Intergrase catalytic core"/>
    <property type="match status" value="1"/>
</dbReference>
<dbReference type="PANTHER" id="PTHR30349">
    <property type="entry name" value="PHAGE INTEGRASE-RELATED"/>
    <property type="match status" value="1"/>
</dbReference>
<protein>
    <submittedName>
        <fullName evidence="7">Site-specific integrase</fullName>
    </submittedName>
</protein>
<comment type="similarity">
    <text evidence="1">Belongs to the 'phage' integrase family.</text>
</comment>
<sequence>MSLMPKRNRKGEGSVRYREDLGVYEVRLTVGGKRKSFYSPGPRSRENARKAELLRRKLALAYGLTRADPEEPPGLLEWLEAHAEAARAEGRRENTLNEYARYTRLVVDRLGSPRLDHLTPERLEALFRALAQEGYSRSTVTHVRNFLHAALERAVRYGRLHENPVDRTVLPRFPQREVGREISEEELRRVLEVLKTHRLYPAFYLLAAYGLRRGEVLGLLWSDIDFENDLLHIRRALTVNTRTGQPILGPTKTSGSNRVLPLTEEAKEVLLAHRERMVLEELYHPQGLVFPSTTGNPVHPSNLRRTWLRVLKKAGVPRARLHDLRGTFITRVVRETKNPKLAAALAGHKSLAVALQHYTRVSEEDLKQTLRHLDPLKDKG</sequence>
<dbReference type="PROSITE" id="PS51900">
    <property type="entry name" value="CB"/>
    <property type="match status" value="1"/>
</dbReference>
<dbReference type="InterPro" id="IPR044068">
    <property type="entry name" value="CB"/>
</dbReference>
<reference evidence="8" key="1">
    <citation type="submission" date="2021-01" db="EMBL/GenBank/DDBJ databases">
        <title>Complete Genome Sequence of Thermus thermophilus Strain HB5018, Isolated from Mine Onsen Hot Spring.</title>
        <authorList>
            <person name="Miyazaki K."/>
            <person name="Moriya T."/>
            <person name="Nemoto N."/>
            <person name="Oshima T."/>
            <person name="Yura K."/>
            <person name="Bessho Y."/>
        </authorList>
    </citation>
    <scope>NUCLEOTIDE SEQUENCE [LARGE SCALE GENOMIC DNA]</scope>
    <source>
        <strain evidence="8">HB5018</strain>
    </source>
</reference>
<dbReference type="GO" id="GO:0003677">
    <property type="term" value="F:DNA binding"/>
    <property type="evidence" value="ECO:0007669"/>
    <property type="project" value="UniProtKB-UniRule"/>
</dbReference>
<feature type="domain" description="Tyr recombinase" evidence="5">
    <location>
        <begin position="177"/>
        <end position="371"/>
    </location>
</feature>
<keyword evidence="3" id="KW-0233">DNA recombination</keyword>
<dbReference type="AlphaFoldDB" id="A0A7R7TEA0"/>
<evidence type="ECO:0000256" key="3">
    <source>
        <dbReference type="ARBA" id="ARBA00023172"/>
    </source>
</evidence>
<dbReference type="GO" id="GO:0015074">
    <property type="term" value="P:DNA integration"/>
    <property type="evidence" value="ECO:0007669"/>
    <property type="project" value="InterPro"/>
</dbReference>
<evidence type="ECO:0000259" key="6">
    <source>
        <dbReference type="PROSITE" id="PS51900"/>
    </source>
</evidence>
<dbReference type="Proteomes" id="UP000596099">
    <property type="component" value="Chromosome"/>
</dbReference>
<dbReference type="InterPro" id="IPR013762">
    <property type="entry name" value="Integrase-like_cat_sf"/>
</dbReference>
<evidence type="ECO:0000313" key="7">
    <source>
        <dbReference type="EMBL" id="BCP65967.1"/>
    </source>
</evidence>
<gene>
    <name evidence="7" type="ORF">TthHB5018_09010</name>
</gene>
<dbReference type="InterPro" id="IPR050090">
    <property type="entry name" value="Tyrosine_recombinase_XerCD"/>
</dbReference>
<dbReference type="GO" id="GO:0006310">
    <property type="term" value="P:DNA recombination"/>
    <property type="evidence" value="ECO:0007669"/>
    <property type="project" value="UniProtKB-KW"/>
</dbReference>
<evidence type="ECO:0000313" key="8">
    <source>
        <dbReference type="Proteomes" id="UP000596099"/>
    </source>
</evidence>
<evidence type="ECO:0000256" key="2">
    <source>
        <dbReference type="ARBA" id="ARBA00023125"/>
    </source>
</evidence>
<dbReference type="InterPro" id="IPR002104">
    <property type="entry name" value="Integrase_catalytic"/>
</dbReference>
<dbReference type="Gene3D" id="1.10.150.130">
    <property type="match status" value="1"/>
</dbReference>
<dbReference type="InterPro" id="IPR011010">
    <property type="entry name" value="DNA_brk_join_enz"/>
</dbReference>
<dbReference type="PROSITE" id="PS51898">
    <property type="entry name" value="TYR_RECOMBINASE"/>
    <property type="match status" value="1"/>
</dbReference>
<dbReference type="EMBL" id="AP024270">
    <property type="protein sequence ID" value="BCP65967.1"/>
    <property type="molecule type" value="Genomic_DNA"/>
</dbReference>
<evidence type="ECO:0000256" key="1">
    <source>
        <dbReference type="ARBA" id="ARBA00008857"/>
    </source>
</evidence>
<feature type="domain" description="Core-binding (CB)" evidence="6">
    <location>
        <begin position="69"/>
        <end position="155"/>
    </location>
</feature>
<dbReference type="InterPro" id="IPR010998">
    <property type="entry name" value="Integrase_recombinase_N"/>
</dbReference>
<dbReference type="PANTHER" id="PTHR30349:SF64">
    <property type="entry name" value="PROPHAGE INTEGRASE INTD-RELATED"/>
    <property type="match status" value="1"/>
</dbReference>
<keyword evidence="2 4" id="KW-0238">DNA-binding</keyword>
<proteinExistence type="inferred from homology"/>
<accession>A0A7R7TEA0</accession>
<dbReference type="SUPFAM" id="SSF56349">
    <property type="entry name" value="DNA breaking-rejoining enzymes"/>
    <property type="match status" value="1"/>
</dbReference>
<evidence type="ECO:0000256" key="4">
    <source>
        <dbReference type="PROSITE-ProRule" id="PRU01248"/>
    </source>
</evidence>